<comment type="caution">
    <text evidence="1">The sequence shown here is derived from an EMBL/GenBank/DDBJ whole genome shotgun (WGS) entry which is preliminary data.</text>
</comment>
<dbReference type="Proteomes" id="UP000433945">
    <property type="component" value="Unassembled WGS sequence"/>
</dbReference>
<evidence type="ECO:0000313" key="2">
    <source>
        <dbReference type="Proteomes" id="UP000433945"/>
    </source>
</evidence>
<dbReference type="OrthoDB" id="1351876at2"/>
<gene>
    <name evidence="1" type="ORF">GN157_09325</name>
</gene>
<name>A0A6N8HE24_9FLAO</name>
<dbReference type="RefSeq" id="WP_157483144.1">
    <property type="nucleotide sequence ID" value="NZ_WOWP01000031.1"/>
</dbReference>
<evidence type="ECO:0000313" key="1">
    <source>
        <dbReference type="EMBL" id="MUV03906.1"/>
    </source>
</evidence>
<proteinExistence type="predicted"/>
<sequence length="215" mass="25513">MKVIYIVLLFFFISCKENKPTETDKTTYYTTEAIKEKNEKEYQVKLKEFDDKDSGSTEPVLIPYIYDDQYYSNHNFIIDSLNHIYYFYQSRAYMPVYCGTGLDQGPYPAPFINLYPKDIIDIPVDDFETFFKSKVMDSLKPEERMYIYIGSQKDSFQSAEVNQIFKKLEGDEKNRRIICRRTTEEENIVLQYKKSGKPYNPDTIKWNPDLTDVPK</sequence>
<accession>A0A6N8HE24</accession>
<reference evidence="1 2" key="1">
    <citation type="submission" date="2019-12" db="EMBL/GenBank/DDBJ databases">
        <authorList>
            <person name="Sun J.-Q."/>
        </authorList>
    </citation>
    <scope>NUCLEOTIDE SEQUENCE [LARGE SCALE GENOMIC DNA]</scope>
    <source>
        <strain evidence="1 2">JCM 17928</strain>
    </source>
</reference>
<dbReference type="AlphaFoldDB" id="A0A6N8HE24"/>
<keyword evidence="2" id="KW-1185">Reference proteome</keyword>
<dbReference type="EMBL" id="WOWP01000031">
    <property type="protein sequence ID" value="MUV03906.1"/>
    <property type="molecule type" value="Genomic_DNA"/>
</dbReference>
<evidence type="ECO:0008006" key="3">
    <source>
        <dbReference type="Google" id="ProtNLM"/>
    </source>
</evidence>
<protein>
    <recommendedName>
        <fullName evidence="3">Lipoprotein</fullName>
    </recommendedName>
</protein>
<organism evidence="1 2">
    <name type="scientific">Flavobacterium rakeshii</name>
    <dbReference type="NCBI Taxonomy" id="1038845"/>
    <lineage>
        <taxon>Bacteria</taxon>
        <taxon>Pseudomonadati</taxon>
        <taxon>Bacteroidota</taxon>
        <taxon>Flavobacteriia</taxon>
        <taxon>Flavobacteriales</taxon>
        <taxon>Flavobacteriaceae</taxon>
        <taxon>Flavobacterium</taxon>
    </lineage>
</organism>
<dbReference type="PROSITE" id="PS51257">
    <property type="entry name" value="PROKAR_LIPOPROTEIN"/>
    <property type="match status" value="1"/>
</dbReference>